<dbReference type="InterPro" id="IPR036388">
    <property type="entry name" value="WH-like_DNA-bd_sf"/>
</dbReference>
<dbReference type="Gene3D" id="1.10.10.10">
    <property type="entry name" value="Winged helix-like DNA-binding domain superfamily/Winged helix DNA-binding domain"/>
    <property type="match status" value="1"/>
</dbReference>
<name>A0ABW2LP13_9PSEU</name>
<dbReference type="PANTHER" id="PTHR39515">
    <property type="entry name" value="CONSERVED PROTEIN"/>
    <property type="match status" value="1"/>
</dbReference>
<dbReference type="PANTHER" id="PTHR39515:SF2">
    <property type="entry name" value="HTH-TYPE TRANSCRIPTIONAL REGULATOR RV0880"/>
    <property type="match status" value="1"/>
</dbReference>
<dbReference type="InterPro" id="IPR052526">
    <property type="entry name" value="HTH-type_Bedaq_tolerance"/>
</dbReference>
<evidence type="ECO:0000313" key="3">
    <source>
        <dbReference type="Proteomes" id="UP001596504"/>
    </source>
</evidence>
<dbReference type="RefSeq" id="WP_380670505.1">
    <property type="nucleotide sequence ID" value="NZ_JBHTCJ010000010.1"/>
</dbReference>
<dbReference type="Pfam" id="PF01047">
    <property type="entry name" value="MarR"/>
    <property type="match status" value="1"/>
</dbReference>
<dbReference type="EMBL" id="JBHTCJ010000010">
    <property type="protein sequence ID" value="MFC7343524.1"/>
    <property type="molecule type" value="Genomic_DNA"/>
</dbReference>
<keyword evidence="3" id="KW-1185">Reference proteome</keyword>
<accession>A0ABW2LP13</accession>
<dbReference type="PROSITE" id="PS50995">
    <property type="entry name" value="HTH_MARR_2"/>
    <property type="match status" value="1"/>
</dbReference>
<protein>
    <submittedName>
        <fullName evidence="2">MarR family winged helix-turn-helix transcriptional regulator</fullName>
    </submittedName>
</protein>
<evidence type="ECO:0000313" key="2">
    <source>
        <dbReference type="EMBL" id="MFC7343524.1"/>
    </source>
</evidence>
<dbReference type="InterPro" id="IPR000835">
    <property type="entry name" value="HTH_MarR-typ"/>
</dbReference>
<dbReference type="Proteomes" id="UP001596504">
    <property type="component" value="Unassembled WGS sequence"/>
</dbReference>
<dbReference type="SMART" id="SM00347">
    <property type="entry name" value="HTH_MARR"/>
    <property type="match status" value="1"/>
</dbReference>
<dbReference type="InterPro" id="IPR036390">
    <property type="entry name" value="WH_DNA-bd_sf"/>
</dbReference>
<reference evidence="3" key="1">
    <citation type="journal article" date="2019" name="Int. J. Syst. Evol. Microbiol.">
        <title>The Global Catalogue of Microorganisms (GCM) 10K type strain sequencing project: providing services to taxonomists for standard genome sequencing and annotation.</title>
        <authorList>
            <consortium name="The Broad Institute Genomics Platform"/>
            <consortium name="The Broad Institute Genome Sequencing Center for Infectious Disease"/>
            <person name="Wu L."/>
            <person name="Ma J."/>
        </authorList>
    </citation>
    <scope>NUCLEOTIDE SEQUENCE [LARGE SCALE GENOMIC DNA]</scope>
    <source>
        <strain evidence="3">WLHS5</strain>
    </source>
</reference>
<evidence type="ECO:0000259" key="1">
    <source>
        <dbReference type="PROSITE" id="PS50995"/>
    </source>
</evidence>
<comment type="caution">
    <text evidence="2">The sequence shown here is derived from an EMBL/GenBank/DDBJ whole genome shotgun (WGS) entry which is preliminary data.</text>
</comment>
<gene>
    <name evidence="2" type="ORF">ACFQRI_19145</name>
</gene>
<feature type="domain" description="HTH marR-type" evidence="1">
    <location>
        <begin position="4"/>
        <end position="136"/>
    </location>
</feature>
<organism evidence="2 3">
    <name type="scientific">Saccharopolyspora griseoalba</name>
    <dbReference type="NCBI Taxonomy" id="1431848"/>
    <lineage>
        <taxon>Bacteria</taxon>
        <taxon>Bacillati</taxon>
        <taxon>Actinomycetota</taxon>
        <taxon>Actinomycetes</taxon>
        <taxon>Pseudonocardiales</taxon>
        <taxon>Pseudonocardiaceae</taxon>
        <taxon>Saccharopolyspora</taxon>
    </lineage>
</organism>
<dbReference type="SUPFAM" id="SSF46785">
    <property type="entry name" value="Winged helix' DNA-binding domain"/>
    <property type="match status" value="1"/>
</dbReference>
<sequence length="165" mass="17805">MDTAAELSRLLGPLRRSVLRATRGAEGLPDLPEAQIELLRTLATAGPLGPGEAARRMGVANSTVSNLVRAMGTADLVRRERSPEDFRAVRLAPTETALDFLDRYDRTSTAALAEAIARLPPDEREALAAAIPVLAHLAEDLDGRRSQVLRCSARRCEQPNLSGRS</sequence>
<proteinExistence type="predicted"/>